<sequence length="481" mass="54420">MQLRKWQSECISQALEYYSTGKTHFMCLATPGAGKTVMASTLANQLFDSNLIDLVICFSPSVVVAEDFRYELEQITGNRIDGLLGSSGSSLTYQSLRNLGERFWALFEQYRVFVIFDEIHHCAGNSIEYSNAWGEKIITHIQGRASYTLALTGTPWRSDLLPVVLANYCDENHMVHCDYQYGLNEAILDSVCRTPVMIAIDNNQVQFQRDDDSKLYRSFRSLLTESDCTYQELLESRDLILYCLNQANQKLDSLRTKKLNSGGLIVATSIAHAEKIHAILAGELGEHADIVTHKNENSISTIHNFKKSDRKWIISVGMISEGTNIPRLQVCCHLTRVKTELYFRQILGRILRSGGGPNEIGYMYFPAEPTLMDYAERIESDIPNTATIKSFLSKNHDQVSSVEILPRSNVNSQKSGTISFSPQEPEVVYSTVRVNDKRQDLELPIDATYQDSDLSRNYLRSINISGNFIRKRLSPQLAKSY</sequence>
<gene>
    <name evidence="3" type="ORF">JF535_11975</name>
</gene>
<dbReference type="Gene3D" id="3.40.50.300">
    <property type="entry name" value="P-loop containing nucleotide triphosphate hydrolases"/>
    <property type="match status" value="2"/>
</dbReference>
<dbReference type="RefSeq" id="WP_207002382.1">
    <property type="nucleotide sequence ID" value="NZ_JAEKJR010000002.1"/>
</dbReference>
<keyword evidence="3" id="KW-0067">ATP-binding</keyword>
<feature type="domain" description="Helicase/UvrB N-terminal" evidence="2">
    <location>
        <begin position="1"/>
        <end position="155"/>
    </location>
</feature>
<proteinExistence type="predicted"/>
<dbReference type="InterPro" id="IPR050742">
    <property type="entry name" value="Helicase_Restrict-Modif_Enz"/>
</dbReference>
<dbReference type="SUPFAM" id="SSF52540">
    <property type="entry name" value="P-loop containing nucleoside triphosphate hydrolases"/>
    <property type="match status" value="2"/>
</dbReference>
<organism evidence="3 4">
    <name type="scientific">Microbulbifer salipaludis</name>
    <dbReference type="NCBI Taxonomy" id="187980"/>
    <lineage>
        <taxon>Bacteria</taxon>
        <taxon>Pseudomonadati</taxon>
        <taxon>Pseudomonadota</taxon>
        <taxon>Gammaproteobacteria</taxon>
        <taxon>Cellvibrionales</taxon>
        <taxon>Microbulbiferaceae</taxon>
        <taxon>Microbulbifer</taxon>
    </lineage>
</organism>
<keyword evidence="3" id="KW-0347">Helicase</keyword>
<dbReference type="EMBL" id="JAEKJR010000002">
    <property type="protein sequence ID" value="MBN8431571.1"/>
    <property type="molecule type" value="Genomic_DNA"/>
</dbReference>
<name>A0ABS3E8C7_9GAMM</name>
<keyword evidence="3" id="KW-0378">Hydrolase</keyword>
<evidence type="ECO:0000313" key="4">
    <source>
        <dbReference type="Proteomes" id="UP000664293"/>
    </source>
</evidence>
<evidence type="ECO:0000313" key="3">
    <source>
        <dbReference type="EMBL" id="MBN8431571.1"/>
    </source>
</evidence>
<dbReference type="InterPro" id="IPR027417">
    <property type="entry name" value="P-loop_NTPase"/>
</dbReference>
<protein>
    <submittedName>
        <fullName evidence="3">DEAD/DEAH box helicase family protein</fullName>
    </submittedName>
</protein>
<dbReference type="PANTHER" id="PTHR47396">
    <property type="entry name" value="TYPE I RESTRICTION ENZYME ECOKI R PROTEIN"/>
    <property type="match status" value="1"/>
</dbReference>
<feature type="domain" description="Helicase C-terminal" evidence="1">
    <location>
        <begin position="253"/>
        <end position="354"/>
    </location>
</feature>
<accession>A0ABS3E8C7</accession>
<dbReference type="Pfam" id="PF04851">
    <property type="entry name" value="ResIII"/>
    <property type="match status" value="1"/>
</dbReference>
<dbReference type="GO" id="GO:0004386">
    <property type="term" value="F:helicase activity"/>
    <property type="evidence" value="ECO:0007669"/>
    <property type="project" value="UniProtKB-KW"/>
</dbReference>
<dbReference type="InterPro" id="IPR001650">
    <property type="entry name" value="Helicase_C-like"/>
</dbReference>
<reference evidence="3 4" key="1">
    <citation type="submission" date="2020-12" db="EMBL/GenBank/DDBJ databases">
        <title>Oil enriched cultivation method for isolating marine PHA-producing bacteria.</title>
        <authorList>
            <person name="Zheng W."/>
            <person name="Yu S."/>
            <person name="Huang Y."/>
        </authorList>
    </citation>
    <scope>NUCLEOTIDE SEQUENCE [LARGE SCALE GENOMIC DNA]</scope>
    <source>
        <strain evidence="3 4">SN0-2</strain>
    </source>
</reference>
<keyword evidence="3" id="KW-0547">Nucleotide-binding</keyword>
<evidence type="ECO:0000259" key="2">
    <source>
        <dbReference type="Pfam" id="PF04851"/>
    </source>
</evidence>
<dbReference type="Proteomes" id="UP000664293">
    <property type="component" value="Unassembled WGS sequence"/>
</dbReference>
<keyword evidence="4" id="KW-1185">Reference proteome</keyword>
<dbReference type="Pfam" id="PF00271">
    <property type="entry name" value="Helicase_C"/>
    <property type="match status" value="1"/>
</dbReference>
<evidence type="ECO:0000259" key="1">
    <source>
        <dbReference type="Pfam" id="PF00271"/>
    </source>
</evidence>
<dbReference type="PANTHER" id="PTHR47396:SF1">
    <property type="entry name" value="ATP-DEPENDENT HELICASE IRC3-RELATED"/>
    <property type="match status" value="1"/>
</dbReference>
<comment type="caution">
    <text evidence="3">The sequence shown here is derived from an EMBL/GenBank/DDBJ whole genome shotgun (WGS) entry which is preliminary data.</text>
</comment>
<dbReference type="InterPro" id="IPR006935">
    <property type="entry name" value="Helicase/UvrB_N"/>
</dbReference>